<protein>
    <recommendedName>
        <fullName evidence="3">DUF6598 domain-containing protein</fullName>
    </recommendedName>
</protein>
<feature type="compositionally biased region" description="Low complexity" evidence="1">
    <location>
        <begin position="201"/>
        <end position="211"/>
    </location>
</feature>
<dbReference type="EMBL" id="RWGY01000689">
    <property type="protein sequence ID" value="TVT99672.1"/>
    <property type="molecule type" value="Genomic_DNA"/>
</dbReference>
<feature type="transmembrane region" description="Helical" evidence="2">
    <location>
        <begin position="136"/>
        <end position="154"/>
    </location>
</feature>
<evidence type="ECO:0000256" key="2">
    <source>
        <dbReference type="SAM" id="Phobius"/>
    </source>
</evidence>
<evidence type="ECO:0000259" key="3">
    <source>
        <dbReference type="Pfam" id="PF20241"/>
    </source>
</evidence>
<comment type="caution">
    <text evidence="4">The sequence shown here is derived from an EMBL/GenBank/DDBJ whole genome shotgun (WGS) entry which is preliminary data.</text>
</comment>
<keyword evidence="5" id="KW-1185">Reference proteome</keyword>
<gene>
    <name evidence="4" type="ORF">EJB05_54961</name>
</gene>
<dbReference type="InterPro" id="IPR046533">
    <property type="entry name" value="DUF6598"/>
</dbReference>
<evidence type="ECO:0000313" key="5">
    <source>
        <dbReference type="Proteomes" id="UP000324897"/>
    </source>
</evidence>
<proteinExistence type="predicted"/>
<accession>A0A5J9SL89</accession>
<dbReference type="Gramene" id="TVT99672">
    <property type="protein sequence ID" value="TVT99672"/>
    <property type="gene ID" value="EJB05_54961"/>
</dbReference>
<reference evidence="4 5" key="1">
    <citation type="journal article" date="2019" name="Sci. Rep.">
        <title>A high-quality genome of Eragrostis curvula grass provides insights into Poaceae evolution and supports new strategies to enhance forage quality.</title>
        <authorList>
            <person name="Carballo J."/>
            <person name="Santos B.A.C.M."/>
            <person name="Zappacosta D."/>
            <person name="Garbus I."/>
            <person name="Selva J.P."/>
            <person name="Gallo C.A."/>
            <person name="Diaz A."/>
            <person name="Albertini E."/>
            <person name="Caccamo M."/>
            <person name="Echenique V."/>
        </authorList>
    </citation>
    <scope>NUCLEOTIDE SEQUENCE [LARGE SCALE GENOMIC DNA]</scope>
    <source>
        <strain evidence="5">cv. Victoria</strain>
        <tissue evidence="4">Leaf</tissue>
    </source>
</reference>
<evidence type="ECO:0000256" key="1">
    <source>
        <dbReference type="SAM" id="MobiDB-lite"/>
    </source>
</evidence>
<keyword evidence="2" id="KW-0812">Transmembrane</keyword>
<dbReference type="Proteomes" id="UP000324897">
    <property type="component" value="Unassembled WGS sequence"/>
</dbReference>
<dbReference type="Pfam" id="PF20241">
    <property type="entry name" value="DUF6598"/>
    <property type="match status" value="1"/>
</dbReference>
<feature type="domain" description="DUF6598" evidence="3">
    <location>
        <begin position="61"/>
        <end position="130"/>
    </location>
</feature>
<feature type="region of interest" description="Disordered" evidence="1">
    <location>
        <begin position="179"/>
        <end position="217"/>
    </location>
</feature>
<keyword evidence="2" id="KW-1133">Transmembrane helix</keyword>
<keyword evidence="2" id="KW-0472">Membrane</keyword>
<organism evidence="4 5">
    <name type="scientific">Eragrostis curvula</name>
    <name type="common">weeping love grass</name>
    <dbReference type="NCBI Taxonomy" id="38414"/>
    <lineage>
        <taxon>Eukaryota</taxon>
        <taxon>Viridiplantae</taxon>
        <taxon>Streptophyta</taxon>
        <taxon>Embryophyta</taxon>
        <taxon>Tracheophyta</taxon>
        <taxon>Spermatophyta</taxon>
        <taxon>Magnoliopsida</taxon>
        <taxon>Liliopsida</taxon>
        <taxon>Poales</taxon>
        <taxon>Poaceae</taxon>
        <taxon>PACMAD clade</taxon>
        <taxon>Chloridoideae</taxon>
        <taxon>Eragrostideae</taxon>
        <taxon>Eragrostidinae</taxon>
        <taxon>Eragrostis</taxon>
    </lineage>
</organism>
<evidence type="ECO:0000313" key="4">
    <source>
        <dbReference type="EMBL" id="TVT99672.1"/>
    </source>
</evidence>
<dbReference type="AlphaFoldDB" id="A0A5J9SL89"/>
<name>A0A5J9SL89_9POAL</name>
<sequence length="217" mass="22803">MFRIADCCPSPSKTKGSLIRSCRFAVAAKAQIYFGLNAHGALSFREASASCSPKGLQKYRASTAAVEATIAVEVVQGQFDGTITACTTSIPQSLVLYDSKLAGVMTGCDDNQSIQLLRPVVAVCMKEMLEGRFANFLYYFFLFVLLSAAAGHRARATHGGAVHRRVLLAPAPDAALTAAPAPAAAAASTASASSRRRRRPGPTSTISTPSTSKKKTS</sequence>
<feature type="compositionally biased region" description="Low complexity" evidence="1">
    <location>
        <begin position="179"/>
        <end position="193"/>
    </location>
</feature>